<dbReference type="InterPro" id="IPR029057">
    <property type="entry name" value="PRTase-like"/>
</dbReference>
<dbReference type="STRING" id="1121884.SAMN02745131_00930"/>
<comment type="similarity">
    <text evidence="1">Belongs to the ComF/GntX family.</text>
</comment>
<accession>A0A1M4VPW1</accession>
<reference evidence="3 4" key="1">
    <citation type="submission" date="2016-11" db="EMBL/GenBank/DDBJ databases">
        <authorList>
            <person name="Jaros S."/>
            <person name="Januszkiewicz K."/>
            <person name="Wedrychowicz H."/>
        </authorList>
    </citation>
    <scope>NUCLEOTIDE SEQUENCE [LARGE SCALE GENOMIC DNA]</scope>
    <source>
        <strain evidence="3 4">DSM 18119</strain>
    </source>
</reference>
<name>A0A1M4VPW1_9BACT</name>
<dbReference type="OrthoDB" id="9779910at2"/>
<organism evidence="3 4">
    <name type="scientific">Flavisolibacter ginsengisoli DSM 18119</name>
    <dbReference type="NCBI Taxonomy" id="1121884"/>
    <lineage>
        <taxon>Bacteria</taxon>
        <taxon>Pseudomonadati</taxon>
        <taxon>Bacteroidota</taxon>
        <taxon>Chitinophagia</taxon>
        <taxon>Chitinophagales</taxon>
        <taxon>Chitinophagaceae</taxon>
        <taxon>Flavisolibacter</taxon>
    </lineage>
</organism>
<dbReference type="SUPFAM" id="SSF53271">
    <property type="entry name" value="PRTase-like"/>
    <property type="match status" value="1"/>
</dbReference>
<keyword evidence="4" id="KW-1185">Reference proteome</keyword>
<evidence type="ECO:0000256" key="1">
    <source>
        <dbReference type="ARBA" id="ARBA00008007"/>
    </source>
</evidence>
<evidence type="ECO:0000313" key="3">
    <source>
        <dbReference type="EMBL" id="SHE70905.1"/>
    </source>
</evidence>
<feature type="domain" description="Phosphoribosyltransferase" evidence="2">
    <location>
        <begin position="159"/>
        <end position="237"/>
    </location>
</feature>
<dbReference type="InterPro" id="IPR000836">
    <property type="entry name" value="PRTase_dom"/>
</dbReference>
<dbReference type="Pfam" id="PF00156">
    <property type="entry name" value="Pribosyltran"/>
    <property type="match status" value="1"/>
</dbReference>
<dbReference type="Proteomes" id="UP000184048">
    <property type="component" value="Unassembled WGS sequence"/>
</dbReference>
<dbReference type="Gene3D" id="3.40.50.2020">
    <property type="match status" value="1"/>
</dbReference>
<evidence type="ECO:0000313" key="4">
    <source>
        <dbReference type="Proteomes" id="UP000184048"/>
    </source>
</evidence>
<dbReference type="CDD" id="cd06223">
    <property type="entry name" value="PRTases_typeI"/>
    <property type="match status" value="1"/>
</dbReference>
<dbReference type="RefSeq" id="WP_084079824.1">
    <property type="nucleotide sequence ID" value="NZ_FQUU01000003.1"/>
</dbReference>
<dbReference type="InterPro" id="IPR051910">
    <property type="entry name" value="ComF/GntX_DNA_util-trans"/>
</dbReference>
<protein>
    <submittedName>
        <fullName evidence="3">ComF family protein</fullName>
    </submittedName>
</protein>
<dbReference type="PANTHER" id="PTHR47505:SF1">
    <property type="entry name" value="DNA UTILIZATION PROTEIN YHGH"/>
    <property type="match status" value="1"/>
</dbReference>
<dbReference type="PANTHER" id="PTHR47505">
    <property type="entry name" value="DNA UTILIZATION PROTEIN YHGH"/>
    <property type="match status" value="1"/>
</dbReference>
<gene>
    <name evidence="3" type="ORF">SAMN02745131_00930</name>
</gene>
<sequence length="240" mass="27002">MLSSLAKTAGSLLSLIKESLLHLAFPHLCKGCGSDIIDLGNEICFRCLSALPETNFHLHPDNPMEKMFWGRLPIHGAAALYYFTKESLMQQLVHQLKYRNQRDLGIYLGKLAGHALSERFNHIDILVPLPLFPAKERKRGYNQSQLLCEGISKVLEKPVLDKVVIRTTYTESQTKKNRVERWQNMEGKFELKDSSVISGKHVLLVDDVVTTGATLEACARELLKAENVQLSIATLCFSSH</sequence>
<dbReference type="EMBL" id="FQUU01000003">
    <property type="protein sequence ID" value="SHE70905.1"/>
    <property type="molecule type" value="Genomic_DNA"/>
</dbReference>
<evidence type="ECO:0000259" key="2">
    <source>
        <dbReference type="Pfam" id="PF00156"/>
    </source>
</evidence>
<proteinExistence type="inferred from homology"/>
<dbReference type="AlphaFoldDB" id="A0A1M4VPW1"/>